<dbReference type="AlphaFoldDB" id="J0W6Y4"/>
<evidence type="ECO:0000313" key="2">
    <source>
        <dbReference type="Proteomes" id="UP000005732"/>
    </source>
</evidence>
<reference evidence="1 2" key="1">
    <citation type="submission" date="2012-02" db="EMBL/GenBank/DDBJ databases">
        <title>Improved High-Quality Draft Sequence of Rhizobium leguminosarum bv. trifolii WSM2297.</title>
        <authorList>
            <consortium name="US DOE Joint Genome Institute"/>
            <person name="Lucas S."/>
            <person name="Han J."/>
            <person name="Lapidus A."/>
            <person name="Cheng J.-F."/>
            <person name="Goodwin L."/>
            <person name="Pitluck S."/>
            <person name="Peters L."/>
            <person name="Ovchinnikova G."/>
            <person name="Zhang X."/>
            <person name="Detter J.C."/>
            <person name="Han C."/>
            <person name="Tapia R."/>
            <person name="Land M."/>
            <person name="Hauser L."/>
            <person name="Kyrpides N."/>
            <person name="Ivanova N."/>
            <person name="Pagani I."/>
            <person name="Brau L."/>
            <person name="Yates R."/>
            <person name="O'Hara G."/>
            <person name="Rui T."/>
            <person name="Howieson J."/>
            <person name="Reeve W."/>
            <person name="Woyke T."/>
        </authorList>
    </citation>
    <scope>NUCLEOTIDE SEQUENCE [LARGE SCALE GENOMIC DNA]</scope>
    <source>
        <strain evidence="1 2">WSM2297</strain>
    </source>
</reference>
<evidence type="ECO:0008006" key="3">
    <source>
        <dbReference type="Google" id="ProtNLM"/>
    </source>
</evidence>
<dbReference type="Proteomes" id="UP000005732">
    <property type="component" value="Unassembled WGS sequence"/>
</dbReference>
<dbReference type="RefSeq" id="WP_003582676.1">
    <property type="nucleotide sequence ID" value="NZ_JH719395.1"/>
</dbReference>
<protein>
    <recommendedName>
        <fullName evidence="3">Histidine kinase</fullName>
    </recommendedName>
</protein>
<gene>
    <name evidence="1" type="ORF">Rleg4DRAFT_3220</name>
</gene>
<proteinExistence type="predicted"/>
<sequence>MPTLFRFLFVCAILAGTVYGAMWALVTFVEPQPRDVTIRIPSERVNPPATGTIDTTRK</sequence>
<accession>J0W6Y4</accession>
<name>J0W6Y4_RHILT</name>
<dbReference type="EMBL" id="JH719395">
    <property type="protein sequence ID" value="EJC81536.1"/>
    <property type="molecule type" value="Genomic_DNA"/>
</dbReference>
<organism evidence="1 2">
    <name type="scientific">Rhizobium leguminosarum bv. trifolii WSM2297</name>
    <dbReference type="NCBI Taxonomy" id="754762"/>
    <lineage>
        <taxon>Bacteria</taxon>
        <taxon>Pseudomonadati</taxon>
        <taxon>Pseudomonadota</taxon>
        <taxon>Alphaproteobacteria</taxon>
        <taxon>Hyphomicrobiales</taxon>
        <taxon>Rhizobiaceae</taxon>
        <taxon>Rhizobium/Agrobacterium group</taxon>
        <taxon>Rhizobium</taxon>
    </lineage>
</organism>
<dbReference type="HOGENOM" id="CLU_191964_1_1_5"/>
<evidence type="ECO:0000313" key="1">
    <source>
        <dbReference type="EMBL" id="EJC81536.1"/>
    </source>
</evidence>